<dbReference type="Proteomes" id="UP000013049">
    <property type="component" value="Unassembled WGS sequence"/>
</dbReference>
<dbReference type="HOGENOM" id="CLU_303178_0_0_6"/>
<dbReference type="GO" id="GO:0019062">
    <property type="term" value="P:virion attachment to host cell"/>
    <property type="evidence" value="ECO:0007669"/>
    <property type="project" value="InterPro"/>
</dbReference>
<sequence>NITIPAITVDAKGLLKVVSNHTIRSATTGQTGVVQLNDTVTSNSQTQAATANAVNTLNEQKVDKVTRIGSVVKYRDLASFYVGSLTGAIIIKPPARLAKSATTMLRLSVEGYNYANNSSWIAELAGYHYSPSKNWLNTSASVTGRAPFDTVRFARNSNDELHIILGDEKTRWAYPTIWLRELIASFNHVAVWADDWKIESATDLTGYTIIATPEVLGTGLVDSAKKLAQPFKINGVDCDGTSDVVVTTAPALGVNNKDSTTGLGLSLYNGASTGLPSYGMAFAGTNTFERHGQVTGDWATYLTMAGDQKRGWIFKHGTAGNVASINGFGDITGRDFYGNLKGRADEAVQFVSVDQRLLKPKDIDKGRAQLYFTSEGGLNTDKINSRYGDFLVLNSYRDKTGGDVNGLFFTKNYKQGLFHFRGPIDADSWANAKEIAYIDSDSTGNSATATRLQTARTVSFSGAATGSFSYNGSANSSCVLALANSGVVAGSYGNNITIPAITVDAKGLLKVVSNHTIRSATTGQTGVVQLNDTLTSNSQTQAATANVVKQLNENKINHGDYGLGKTITLPNNMNFSDIKEENSFWMKGSSPPADSPFPSASKVVNLGNVAWNTQLGFAAYENRMAIRSRTGINAAFRSWREFAFTDSNISGNSATATRLQTVRKINGVDFNGTRDISLEAPLRYGGNITNLAQVDKALEDGKYSVVEVAIAGLYAYGVLHVYRVGGITHQTYYPHVSSGANDIVMAVRQAWNTNGDVASFGEWKLVGTRDDSKFLATGSTSSLKEDVAWNAKSGVYTKLEANASRLITQFLGYGSTGALQLQALYGNGGLYYRSARDTFGFEKDWERLVTETSGNAPTASRLQTPRNIGIRGAVHGDVNFDGSGNVELWVGLTQALQPKDVTGSRAPNTTYVNPHDVPMTVTVAARMWSYESARAAVSGVLVGEMYADVGKGGSVTSSITFEVGPKREYRFNGNNIVRWTETV</sequence>
<evidence type="ECO:0000313" key="2">
    <source>
        <dbReference type="Proteomes" id="UP000013049"/>
    </source>
</evidence>
<dbReference type="GO" id="GO:0046718">
    <property type="term" value="P:symbiont entry into host cell"/>
    <property type="evidence" value="ECO:0007669"/>
    <property type="project" value="InterPro"/>
</dbReference>
<accession>N8WC41</accession>
<reference evidence="1 2" key="1">
    <citation type="submission" date="2013-02" db="EMBL/GenBank/DDBJ databases">
        <title>The Genome Sequence of Acinetobacter sp. NIPH 758.</title>
        <authorList>
            <consortium name="The Broad Institute Genome Sequencing Platform"/>
            <consortium name="The Broad Institute Genome Sequencing Center for Infectious Disease"/>
            <person name="Cerqueira G."/>
            <person name="Feldgarden M."/>
            <person name="Courvalin P."/>
            <person name="Perichon B."/>
            <person name="Grillot-Courvalin C."/>
            <person name="Clermont D."/>
            <person name="Rocha E."/>
            <person name="Yoon E.-J."/>
            <person name="Nemec A."/>
            <person name="Walker B."/>
            <person name="Young S.K."/>
            <person name="Zeng Q."/>
            <person name="Gargeya S."/>
            <person name="Fitzgerald M."/>
            <person name="Haas B."/>
            <person name="Abouelleil A."/>
            <person name="Alvarado L."/>
            <person name="Arachchi H.M."/>
            <person name="Berlin A.M."/>
            <person name="Chapman S.B."/>
            <person name="Dewar J."/>
            <person name="Goldberg J."/>
            <person name="Griggs A."/>
            <person name="Gujja S."/>
            <person name="Hansen M."/>
            <person name="Howarth C."/>
            <person name="Imamovic A."/>
            <person name="Larimer J."/>
            <person name="McCowan C."/>
            <person name="Murphy C."/>
            <person name="Neiman D."/>
            <person name="Pearson M."/>
            <person name="Priest M."/>
            <person name="Roberts A."/>
            <person name="Saif S."/>
            <person name="Shea T."/>
            <person name="Sisk P."/>
            <person name="Sykes S."/>
            <person name="Wortman J."/>
            <person name="Nusbaum C."/>
            <person name="Birren B."/>
        </authorList>
    </citation>
    <scope>NUCLEOTIDE SEQUENCE [LARGE SCALE GENOMIC DNA]</scope>
    <source>
        <strain evidence="1 2">NIPH 758</strain>
    </source>
</reference>
<feature type="non-terminal residue" evidence="1">
    <location>
        <position position="1"/>
    </location>
</feature>
<dbReference type="EMBL" id="APPC01000016">
    <property type="protein sequence ID" value="ENU92504.1"/>
    <property type="molecule type" value="Genomic_DNA"/>
</dbReference>
<gene>
    <name evidence="1" type="ORF">F971_01486</name>
</gene>
<proteinExistence type="predicted"/>
<dbReference type="InterPro" id="IPR005068">
    <property type="entry name" value="Phage_lambda_Stf-r2"/>
</dbReference>
<dbReference type="Pfam" id="PF03406">
    <property type="entry name" value="Phage_fiber_2"/>
    <property type="match status" value="2"/>
</dbReference>
<comment type="caution">
    <text evidence="1">The sequence shown here is derived from an EMBL/GenBank/DDBJ whole genome shotgun (WGS) entry which is preliminary data.</text>
</comment>
<evidence type="ECO:0000313" key="1">
    <source>
        <dbReference type="EMBL" id="ENU92504.1"/>
    </source>
</evidence>
<dbReference type="eggNOG" id="COG2755">
    <property type="taxonomic scope" value="Bacteria"/>
</dbReference>
<dbReference type="AlphaFoldDB" id="N8WC41"/>
<dbReference type="PATRIC" id="fig|1217712.3.peg.1430"/>
<organism evidence="1 2">
    <name type="scientific">Acinetobacter vivianii</name>
    <dbReference type="NCBI Taxonomy" id="1776742"/>
    <lineage>
        <taxon>Bacteria</taxon>
        <taxon>Pseudomonadati</taxon>
        <taxon>Pseudomonadota</taxon>
        <taxon>Gammaproteobacteria</taxon>
        <taxon>Moraxellales</taxon>
        <taxon>Moraxellaceae</taxon>
        <taxon>Acinetobacter</taxon>
    </lineage>
</organism>
<name>N8WC41_9GAMM</name>
<protein>
    <submittedName>
        <fullName evidence="1">Uncharacterized protein</fullName>
    </submittedName>
</protein>
<dbReference type="RefSeq" id="WP_004770706.1">
    <property type="nucleotide sequence ID" value="NZ_KB849357.1"/>
</dbReference>